<organism evidence="2 3">
    <name type="scientific">Pseudarcicella hirudinis</name>
    <dbReference type="NCBI Taxonomy" id="1079859"/>
    <lineage>
        <taxon>Bacteria</taxon>
        <taxon>Pseudomonadati</taxon>
        <taxon>Bacteroidota</taxon>
        <taxon>Cytophagia</taxon>
        <taxon>Cytophagales</taxon>
        <taxon>Flectobacillaceae</taxon>
        <taxon>Pseudarcicella</taxon>
    </lineage>
</organism>
<sequence>MKKTKSAPKKASKPKKKVVKSGLTPAQKRIKRISQVATEIQKSGGKTTKKVTVSKFKVSRVEAVKRAAKQVK</sequence>
<gene>
    <name evidence="2" type="ORF">SAMN04515674_101527</name>
</gene>
<protein>
    <submittedName>
        <fullName evidence="2">Uncharacterized protein</fullName>
    </submittedName>
</protein>
<evidence type="ECO:0000256" key="1">
    <source>
        <dbReference type="SAM" id="MobiDB-lite"/>
    </source>
</evidence>
<keyword evidence="3" id="KW-1185">Reference proteome</keyword>
<dbReference type="EMBL" id="FOXH01000001">
    <property type="protein sequence ID" value="SFP14990.1"/>
    <property type="molecule type" value="Genomic_DNA"/>
</dbReference>
<dbReference type="RefSeq" id="WP_092011628.1">
    <property type="nucleotide sequence ID" value="NZ_FOXH01000001.1"/>
</dbReference>
<name>A0A1I5MZS3_9BACT</name>
<feature type="region of interest" description="Disordered" evidence="1">
    <location>
        <begin position="1"/>
        <end position="26"/>
    </location>
</feature>
<dbReference type="STRING" id="1079859.SAMN04515674_101527"/>
<feature type="compositionally biased region" description="Basic residues" evidence="1">
    <location>
        <begin position="1"/>
        <end position="19"/>
    </location>
</feature>
<accession>A0A1I5MZS3</accession>
<reference evidence="2 3" key="1">
    <citation type="submission" date="2016-10" db="EMBL/GenBank/DDBJ databases">
        <authorList>
            <person name="de Groot N.N."/>
        </authorList>
    </citation>
    <scope>NUCLEOTIDE SEQUENCE [LARGE SCALE GENOMIC DNA]</scope>
    <source>
        <strain evidence="3">E92,LMG 26720,CCM 7988</strain>
    </source>
</reference>
<evidence type="ECO:0000313" key="3">
    <source>
        <dbReference type="Proteomes" id="UP000199306"/>
    </source>
</evidence>
<evidence type="ECO:0000313" key="2">
    <source>
        <dbReference type="EMBL" id="SFP14990.1"/>
    </source>
</evidence>
<dbReference type="Proteomes" id="UP000199306">
    <property type="component" value="Unassembled WGS sequence"/>
</dbReference>
<dbReference type="AlphaFoldDB" id="A0A1I5MZS3"/>
<proteinExistence type="predicted"/>